<evidence type="ECO:0000256" key="11">
    <source>
        <dbReference type="SAM" id="SignalP"/>
    </source>
</evidence>
<dbReference type="EnsemblMetazoa" id="XM_021048522.2">
    <property type="protein sequence ID" value="XP_020904181.2"/>
    <property type="gene ID" value="LOC110242519"/>
</dbReference>
<dbReference type="InterPro" id="IPR043158">
    <property type="entry name" value="Wnt_C"/>
</dbReference>
<accession>A0A913XGV3</accession>
<protein>
    <recommendedName>
        <fullName evidence="10">Protein Wnt</fullName>
    </recommendedName>
</protein>
<keyword evidence="13" id="KW-1185">Reference proteome</keyword>
<keyword evidence="8" id="KW-0325">Glycoprotein</keyword>
<sequence>MRFSHGIFTNWTAILVLQLFMMDIALSVGKQASGNQSTGASTKYVTSAALTPATICTSIHGVTSKQMRFCEKYRSLMASIFEGIAIGIKECKFQFRKRRWNCTSLISKPPLYRNHAVPGTKEDAFTHAIIAAGIAHSVARALSSGNFTLPGVKSDTKNSINNGIQLAKEFLDGQDSKNQEIKLMNTHNNEVGLAVVNTSAVMECKCIGPSKSCNVRTCWKRLAGFRTVGKGLHELYMKSVKVKSNQAQSSLVLVGDPFSKPTAKKEFVHIKDSPNYCDRKASLGILGTHGRTCVRDSNDKEADVCDIMCCGRGYDTRIVMRKWKCRCKFYWCCFVKCKSCTEDAIVQSCK</sequence>
<evidence type="ECO:0000256" key="10">
    <source>
        <dbReference type="RuleBase" id="RU003500"/>
    </source>
</evidence>
<dbReference type="AlphaFoldDB" id="A0A913XGV3"/>
<dbReference type="GO" id="GO:0030182">
    <property type="term" value="P:neuron differentiation"/>
    <property type="evidence" value="ECO:0007669"/>
    <property type="project" value="TreeGrafter"/>
</dbReference>
<comment type="similarity">
    <text evidence="2 10">Belongs to the Wnt family.</text>
</comment>
<dbReference type="PANTHER" id="PTHR12027:SF112">
    <property type="entry name" value="PROTEIN WNT-2"/>
    <property type="match status" value="1"/>
</dbReference>
<evidence type="ECO:0000256" key="6">
    <source>
        <dbReference type="ARBA" id="ARBA00022687"/>
    </source>
</evidence>
<proteinExistence type="inferred from homology"/>
<dbReference type="InterPro" id="IPR005817">
    <property type="entry name" value="Wnt"/>
</dbReference>
<feature type="chain" id="PRO_5037150079" description="Protein Wnt" evidence="11">
    <location>
        <begin position="28"/>
        <end position="350"/>
    </location>
</feature>
<keyword evidence="6 10" id="KW-0879">Wnt signaling pathway</keyword>
<evidence type="ECO:0000256" key="3">
    <source>
        <dbReference type="ARBA" id="ARBA00022473"/>
    </source>
</evidence>
<name>A0A913XGV3_EXADI</name>
<dbReference type="GO" id="GO:0005615">
    <property type="term" value="C:extracellular space"/>
    <property type="evidence" value="ECO:0007669"/>
    <property type="project" value="TreeGrafter"/>
</dbReference>
<keyword evidence="11" id="KW-0732">Signal</keyword>
<evidence type="ECO:0000256" key="5">
    <source>
        <dbReference type="ARBA" id="ARBA00022530"/>
    </source>
</evidence>
<comment type="subcellular location">
    <subcellularLocation>
        <location evidence="1 10">Secreted</location>
        <location evidence="1 10">Extracellular space</location>
        <location evidence="1 10">Extracellular matrix</location>
    </subcellularLocation>
</comment>
<dbReference type="PRINTS" id="PR01349">
    <property type="entry name" value="WNTPROTEIN"/>
</dbReference>
<dbReference type="SMART" id="SM00097">
    <property type="entry name" value="WNT1"/>
    <property type="match status" value="1"/>
</dbReference>
<evidence type="ECO:0000313" key="13">
    <source>
        <dbReference type="Proteomes" id="UP000887567"/>
    </source>
</evidence>
<comment type="function">
    <text evidence="10">Ligand for members of the frizzled family of seven transmembrane receptors.</text>
</comment>
<dbReference type="GO" id="GO:0005125">
    <property type="term" value="F:cytokine activity"/>
    <property type="evidence" value="ECO:0007669"/>
    <property type="project" value="TreeGrafter"/>
</dbReference>
<evidence type="ECO:0000256" key="9">
    <source>
        <dbReference type="ARBA" id="ARBA00023288"/>
    </source>
</evidence>
<dbReference type="Pfam" id="PF00110">
    <property type="entry name" value="wnt"/>
    <property type="match status" value="1"/>
</dbReference>
<dbReference type="Proteomes" id="UP000887567">
    <property type="component" value="Unplaced"/>
</dbReference>
<keyword evidence="7" id="KW-1015">Disulfide bond</keyword>
<evidence type="ECO:0000256" key="2">
    <source>
        <dbReference type="ARBA" id="ARBA00005683"/>
    </source>
</evidence>
<dbReference type="OrthoDB" id="5945655at2759"/>
<dbReference type="FunFam" id="3.30.2460.20:FF:000001">
    <property type="entry name" value="Wnt homolog"/>
    <property type="match status" value="1"/>
</dbReference>
<evidence type="ECO:0000313" key="12">
    <source>
        <dbReference type="EnsemblMetazoa" id="XP_020904181.2"/>
    </source>
</evidence>
<dbReference type="GO" id="GO:0060070">
    <property type="term" value="P:canonical Wnt signaling pathway"/>
    <property type="evidence" value="ECO:0007669"/>
    <property type="project" value="TreeGrafter"/>
</dbReference>
<keyword evidence="4" id="KW-0964">Secreted</keyword>
<feature type="signal peptide" evidence="11">
    <location>
        <begin position="1"/>
        <end position="27"/>
    </location>
</feature>
<evidence type="ECO:0000256" key="1">
    <source>
        <dbReference type="ARBA" id="ARBA00004498"/>
    </source>
</evidence>
<evidence type="ECO:0000256" key="7">
    <source>
        <dbReference type="ARBA" id="ARBA00023157"/>
    </source>
</evidence>
<organism evidence="12 13">
    <name type="scientific">Exaiptasia diaphana</name>
    <name type="common">Tropical sea anemone</name>
    <name type="synonym">Aiptasia pulchella</name>
    <dbReference type="NCBI Taxonomy" id="2652724"/>
    <lineage>
        <taxon>Eukaryota</taxon>
        <taxon>Metazoa</taxon>
        <taxon>Cnidaria</taxon>
        <taxon>Anthozoa</taxon>
        <taxon>Hexacorallia</taxon>
        <taxon>Actiniaria</taxon>
        <taxon>Aiptasiidae</taxon>
        <taxon>Exaiptasia</taxon>
    </lineage>
</organism>
<dbReference type="GO" id="GO:0005109">
    <property type="term" value="F:frizzled binding"/>
    <property type="evidence" value="ECO:0007669"/>
    <property type="project" value="TreeGrafter"/>
</dbReference>
<keyword evidence="5" id="KW-0272">Extracellular matrix</keyword>
<reference evidence="12" key="1">
    <citation type="submission" date="2022-11" db="UniProtKB">
        <authorList>
            <consortium name="EnsemblMetazoa"/>
        </authorList>
    </citation>
    <scope>IDENTIFICATION</scope>
</reference>
<keyword evidence="3 10" id="KW-0217">Developmental protein</keyword>
<dbReference type="GO" id="GO:0045165">
    <property type="term" value="P:cell fate commitment"/>
    <property type="evidence" value="ECO:0007669"/>
    <property type="project" value="TreeGrafter"/>
</dbReference>
<evidence type="ECO:0000256" key="4">
    <source>
        <dbReference type="ARBA" id="ARBA00022525"/>
    </source>
</evidence>
<dbReference type="GeneID" id="110242519"/>
<dbReference type="Gene3D" id="3.30.2460.20">
    <property type="match status" value="1"/>
</dbReference>
<evidence type="ECO:0000256" key="8">
    <source>
        <dbReference type="ARBA" id="ARBA00023180"/>
    </source>
</evidence>
<dbReference type="RefSeq" id="XP_020904181.2">
    <property type="nucleotide sequence ID" value="XM_021048522.2"/>
</dbReference>
<dbReference type="PANTHER" id="PTHR12027">
    <property type="entry name" value="WNT RELATED"/>
    <property type="match status" value="1"/>
</dbReference>
<keyword evidence="9" id="KW-0449">Lipoprotein</keyword>